<accession>A0A218Y268</accession>
<organism evidence="1 2">
    <name type="scientific">Punica granatum</name>
    <name type="common">Pomegranate</name>
    <dbReference type="NCBI Taxonomy" id="22663"/>
    <lineage>
        <taxon>Eukaryota</taxon>
        <taxon>Viridiplantae</taxon>
        <taxon>Streptophyta</taxon>
        <taxon>Embryophyta</taxon>
        <taxon>Tracheophyta</taxon>
        <taxon>Spermatophyta</taxon>
        <taxon>Magnoliopsida</taxon>
        <taxon>eudicotyledons</taxon>
        <taxon>Gunneridae</taxon>
        <taxon>Pentapetalae</taxon>
        <taxon>rosids</taxon>
        <taxon>malvids</taxon>
        <taxon>Myrtales</taxon>
        <taxon>Lythraceae</taxon>
        <taxon>Punica</taxon>
    </lineage>
</organism>
<gene>
    <name evidence="1" type="ORF">CDL15_Pgr023863</name>
</gene>
<protein>
    <submittedName>
        <fullName evidence="1">Uncharacterized protein</fullName>
    </submittedName>
</protein>
<comment type="caution">
    <text evidence="1">The sequence shown here is derived from an EMBL/GenBank/DDBJ whole genome shotgun (WGS) entry which is preliminary data.</text>
</comment>
<name>A0A218Y268_PUNGR</name>
<sequence>MSGSTRETKSSSGGQSKTCSKVQVVLGCVQACFRVQFTCPWIGRPGSPVRKGVCESSGVPQLKQDVSEARPDMSLVTLAPRGIFRVPYWAPFDASVIR</sequence>
<dbReference type="AlphaFoldDB" id="A0A218Y268"/>
<proteinExistence type="predicted"/>
<dbReference type="Proteomes" id="UP000197138">
    <property type="component" value="Unassembled WGS sequence"/>
</dbReference>
<evidence type="ECO:0000313" key="2">
    <source>
        <dbReference type="Proteomes" id="UP000197138"/>
    </source>
</evidence>
<reference evidence="2" key="1">
    <citation type="journal article" date="2017" name="Plant J.">
        <title>The pomegranate (Punica granatum L.) genome and the genomics of punicalagin biosynthesis.</title>
        <authorList>
            <person name="Qin G."/>
            <person name="Xu C."/>
            <person name="Ming R."/>
            <person name="Tang H."/>
            <person name="Guyot R."/>
            <person name="Kramer E.M."/>
            <person name="Hu Y."/>
            <person name="Yi X."/>
            <person name="Qi Y."/>
            <person name="Xu X."/>
            <person name="Gao Z."/>
            <person name="Pan H."/>
            <person name="Jian J."/>
            <person name="Tian Y."/>
            <person name="Yue Z."/>
            <person name="Xu Y."/>
        </authorList>
    </citation>
    <scope>NUCLEOTIDE SEQUENCE [LARGE SCALE GENOMIC DNA]</scope>
    <source>
        <strain evidence="2">cv. Dabenzi</strain>
    </source>
</reference>
<dbReference type="EMBL" id="MTKT01000547">
    <property type="protein sequence ID" value="OWM90632.1"/>
    <property type="molecule type" value="Genomic_DNA"/>
</dbReference>
<evidence type="ECO:0000313" key="1">
    <source>
        <dbReference type="EMBL" id="OWM90632.1"/>
    </source>
</evidence>